<reference evidence="2 3" key="1">
    <citation type="submission" date="2016-11" db="EMBL/GenBank/DDBJ databases">
        <authorList>
            <person name="Jaros S."/>
            <person name="Januszkiewicz K."/>
            <person name="Wedrychowicz H."/>
        </authorList>
    </citation>
    <scope>NUCLEOTIDE SEQUENCE [LARGE SCALE GENOMIC DNA]</scope>
    <source>
        <strain evidence="2 3">DSM 16112</strain>
    </source>
</reference>
<dbReference type="STRING" id="1122156.SAMN02745117_01617"/>
<evidence type="ECO:0000313" key="2">
    <source>
        <dbReference type="EMBL" id="SHF26990.1"/>
    </source>
</evidence>
<keyword evidence="1" id="KW-0472">Membrane</keyword>
<dbReference type="Proteomes" id="UP000184327">
    <property type="component" value="Unassembled WGS sequence"/>
</dbReference>
<accession>A0A1M5A9J5</accession>
<name>A0A1M5A9J5_9BURK</name>
<keyword evidence="3" id="KW-1185">Reference proteome</keyword>
<protein>
    <recommendedName>
        <fullName evidence="4">DUF3619 family protein</fullName>
    </recommendedName>
</protein>
<dbReference type="InterPro" id="IPR022064">
    <property type="entry name" value="DUF3619"/>
</dbReference>
<dbReference type="AlphaFoldDB" id="A0A1M5A9J5"/>
<dbReference type="OrthoDB" id="8562153at2"/>
<keyword evidence="1" id="KW-1133">Transmembrane helix</keyword>
<dbReference type="Pfam" id="PF12279">
    <property type="entry name" value="DUF3619"/>
    <property type="match status" value="1"/>
</dbReference>
<dbReference type="RefSeq" id="WP_073356193.1">
    <property type="nucleotide sequence ID" value="NZ_FQUZ01000017.1"/>
</dbReference>
<proteinExistence type="predicted"/>
<evidence type="ECO:0000256" key="1">
    <source>
        <dbReference type="SAM" id="Phobius"/>
    </source>
</evidence>
<evidence type="ECO:0008006" key="4">
    <source>
        <dbReference type="Google" id="ProtNLM"/>
    </source>
</evidence>
<gene>
    <name evidence="2" type="ORF">SAMN02745117_01617</name>
</gene>
<dbReference type="EMBL" id="FQUZ01000017">
    <property type="protein sequence ID" value="SHF26990.1"/>
    <property type="molecule type" value="Genomic_DNA"/>
</dbReference>
<evidence type="ECO:0000313" key="3">
    <source>
        <dbReference type="Proteomes" id="UP000184327"/>
    </source>
</evidence>
<sequence>MKHHTRHHPPEDTEALALRLGQALKTAHAQDLPADITARLSAMRLQALAAHRQAQQQATHAHTPAKQRRTIRFTWWQRLLAALPIAAAGATAAFMQGAVSDDGLTSHIEQDIQILSSEVPPQAWTDPGFVEFLKAYQPPQTETGHNQPSPSR</sequence>
<organism evidence="2 3">
    <name type="scientific">Lampropedia hyalina DSM 16112</name>
    <dbReference type="NCBI Taxonomy" id="1122156"/>
    <lineage>
        <taxon>Bacteria</taxon>
        <taxon>Pseudomonadati</taxon>
        <taxon>Pseudomonadota</taxon>
        <taxon>Betaproteobacteria</taxon>
        <taxon>Burkholderiales</taxon>
        <taxon>Comamonadaceae</taxon>
        <taxon>Lampropedia</taxon>
    </lineage>
</organism>
<keyword evidence="1" id="KW-0812">Transmembrane</keyword>
<feature type="transmembrane region" description="Helical" evidence="1">
    <location>
        <begin position="75"/>
        <end position="95"/>
    </location>
</feature>